<feature type="compositionally biased region" description="Acidic residues" evidence="1">
    <location>
        <begin position="1"/>
        <end position="10"/>
    </location>
</feature>
<name>A5AMG9_VITVI</name>
<gene>
    <name evidence="2" type="ORF">VITISV_033815</name>
</gene>
<feature type="compositionally biased region" description="Basic and acidic residues" evidence="1">
    <location>
        <begin position="68"/>
        <end position="87"/>
    </location>
</feature>
<evidence type="ECO:0000256" key="1">
    <source>
        <dbReference type="SAM" id="MobiDB-lite"/>
    </source>
</evidence>
<sequence length="87" mass="10176">MEEEEEEEEEAMLHHQGIAETPSKMSPKVTRRSLSKMSNGRTTLEYRKACIQRGLPYVNYMRTLSECSSERRTVNDGSERQECSFER</sequence>
<dbReference type="AlphaFoldDB" id="A5AMG9"/>
<feature type="region of interest" description="Disordered" evidence="1">
    <location>
        <begin position="1"/>
        <end position="39"/>
    </location>
</feature>
<feature type="region of interest" description="Disordered" evidence="1">
    <location>
        <begin position="67"/>
        <end position="87"/>
    </location>
</feature>
<dbReference type="EMBL" id="AM430158">
    <property type="protein sequence ID" value="CAN69208.1"/>
    <property type="molecule type" value="Genomic_DNA"/>
</dbReference>
<reference evidence="2" key="1">
    <citation type="journal article" date="2007" name="PLoS ONE">
        <title>The first genome sequence of an elite grapevine cultivar (Pinot noir Vitis vinifera L.): coping with a highly heterozygous genome.</title>
        <authorList>
            <person name="Velasco R."/>
            <person name="Zharkikh A."/>
            <person name="Troggio M."/>
            <person name="Cartwright D.A."/>
            <person name="Cestaro A."/>
            <person name="Pruss D."/>
            <person name="Pindo M."/>
            <person name="FitzGerald L.M."/>
            <person name="Vezzulli S."/>
            <person name="Reid J."/>
            <person name="Malacarne G."/>
            <person name="Iliev D."/>
            <person name="Coppola G."/>
            <person name="Wardell B."/>
            <person name="Micheletti D."/>
            <person name="Macalma T."/>
            <person name="Facci M."/>
            <person name="Mitchell J.T."/>
            <person name="Perazzolli M."/>
            <person name="Eldredge G."/>
            <person name="Gatto P."/>
            <person name="Oyzerski R."/>
            <person name="Moretto M."/>
            <person name="Gutin N."/>
            <person name="Stefanini M."/>
            <person name="Chen Y."/>
            <person name="Segala C."/>
            <person name="Davenport C."/>
            <person name="Dematte L."/>
            <person name="Mraz A."/>
            <person name="Battilana J."/>
            <person name="Stormo K."/>
            <person name="Costa F."/>
            <person name="Tao Q."/>
            <person name="Si-Ammour A."/>
            <person name="Harkins T."/>
            <person name="Lackey A."/>
            <person name="Perbost C."/>
            <person name="Taillon B."/>
            <person name="Stella A."/>
            <person name="Solovyev V."/>
            <person name="Fawcett J.A."/>
            <person name="Sterck L."/>
            <person name="Vandepoele K."/>
            <person name="Grando S.M."/>
            <person name="Toppo S."/>
            <person name="Moser C."/>
            <person name="Lanchbury J."/>
            <person name="Bogden R."/>
            <person name="Skolnick M."/>
            <person name="Sgaramella V."/>
            <person name="Bhatnagar S.K."/>
            <person name="Fontana P."/>
            <person name="Gutin A."/>
            <person name="Van de Peer Y."/>
            <person name="Salamini F."/>
            <person name="Viola R."/>
        </authorList>
    </citation>
    <scope>NUCLEOTIDE SEQUENCE</scope>
</reference>
<protein>
    <submittedName>
        <fullName evidence="2">Uncharacterized protein</fullName>
    </submittedName>
</protein>
<evidence type="ECO:0000313" key="2">
    <source>
        <dbReference type="EMBL" id="CAN69208.1"/>
    </source>
</evidence>
<accession>A5AMG9</accession>
<proteinExistence type="predicted"/>
<organism evidence="2">
    <name type="scientific">Vitis vinifera</name>
    <name type="common">Grape</name>
    <dbReference type="NCBI Taxonomy" id="29760"/>
    <lineage>
        <taxon>Eukaryota</taxon>
        <taxon>Viridiplantae</taxon>
        <taxon>Streptophyta</taxon>
        <taxon>Embryophyta</taxon>
        <taxon>Tracheophyta</taxon>
        <taxon>Spermatophyta</taxon>
        <taxon>Magnoliopsida</taxon>
        <taxon>eudicotyledons</taxon>
        <taxon>Gunneridae</taxon>
        <taxon>Pentapetalae</taxon>
        <taxon>rosids</taxon>
        <taxon>Vitales</taxon>
        <taxon>Vitaceae</taxon>
        <taxon>Viteae</taxon>
        <taxon>Vitis</taxon>
    </lineage>
</organism>